<protein>
    <submittedName>
        <fullName evidence="2">NADH dehydrogenase subunit 6</fullName>
    </submittedName>
</protein>
<sequence>MSTDRPPIAEKLGVSRNKVAVPEGVAGLESGLNTLIWTQCLSIYYLLLYLELLLVSAVLFFFMGLIISFSFPYALAMFLIILSLSICFLVSWFYSSLMGLLIFMIYVGGVLIMFLYSLSVLPNEKNISFYSDYSSGFFYFLCLWVLFVSQGYHFEKMSIFNYEMSFHYMSLVSFGGMFVFMALVLFFLMLVVCNLCDKKRIPLRKLG</sequence>
<dbReference type="EMBL" id="GU001953">
    <property type="protein sequence ID" value="ACY00216.1"/>
    <property type="molecule type" value="Genomic_DNA"/>
</dbReference>
<feature type="transmembrane region" description="Helical" evidence="1">
    <location>
        <begin position="133"/>
        <end position="152"/>
    </location>
</feature>
<organism evidence="2">
    <name type="scientific">Arcuatula senhousia</name>
    <name type="common">Asian date mussel</name>
    <name type="synonym">Musculista senhousia</name>
    <dbReference type="NCBI Taxonomy" id="1954227"/>
    <lineage>
        <taxon>Eukaryota</taxon>
        <taxon>Metazoa</taxon>
        <taxon>Spiralia</taxon>
        <taxon>Lophotrochozoa</taxon>
        <taxon>Mollusca</taxon>
        <taxon>Bivalvia</taxon>
        <taxon>Autobranchia</taxon>
        <taxon>Pteriomorphia</taxon>
        <taxon>Mytilida</taxon>
        <taxon>Mytiloidea</taxon>
        <taxon>Mytilidae</taxon>
        <taxon>Arcuatulinae</taxon>
        <taxon>Arcuatula</taxon>
    </lineage>
</organism>
<dbReference type="AlphaFoldDB" id="E2DHV5"/>
<feature type="transmembrane region" description="Helical" evidence="1">
    <location>
        <begin position="172"/>
        <end position="196"/>
    </location>
</feature>
<keyword evidence="1" id="KW-0472">Membrane</keyword>
<reference evidence="2" key="1">
    <citation type="journal article" date="2011" name="BMC Genomics">
        <title>Mitochondrial genomes and Doubly Uniparental Inheritance: new insights from Musculista senhousia sex-linked mitochondrial DNAs (Bivalvia Mytilidae).</title>
        <authorList>
            <person name="Passamonti M."/>
            <person name="Ricci A."/>
            <person name="Milani L."/>
            <person name="Ghiselli F."/>
        </authorList>
    </citation>
    <scope>NUCLEOTIDE SEQUENCE</scope>
</reference>
<keyword evidence="1" id="KW-1133">Transmembrane helix</keyword>
<name>E2DHV5_ARCSE</name>
<proteinExistence type="predicted"/>
<feature type="transmembrane region" description="Helical" evidence="1">
    <location>
        <begin position="73"/>
        <end position="94"/>
    </location>
</feature>
<evidence type="ECO:0000256" key="1">
    <source>
        <dbReference type="SAM" id="Phobius"/>
    </source>
</evidence>
<evidence type="ECO:0000313" key="2">
    <source>
        <dbReference type="EMBL" id="ACY00216.1"/>
    </source>
</evidence>
<accession>E2DHV5</accession>
<keyword evidence="2" id="KW-0496">Mitochondrion</keyword>
<gene>
    <name evidence="2" type="primary">ND6</name>
</gene>
<geneLocation type="mitochondrion" evidence="2"/>
<keyword evidence="1" id="KW-0812">Transmembrane</keyword>
<feature type="transmembrane region" description="Helical" evidence="1">
    <location>
        <begin position="43"/>
        <end position="66"/>
    </location>
</feature>
<feature type="transmembrane region" description="Helical" evidence="1">
    <location>
        <begin position="100"/>
        <end position="121"/>
    </location>
</feature>